<keyword evidence="4" id="KW-0997">Cell inner membrane</keyword>
<comment type="similarity">
    <text evidence="8">Belongs to the binding-protein-dependent transport system permease family.</text>
</comment>
<dbReference type="PROSITE" id="PS50928">
    <property type="entry name" value="ABC_TM1"/>
    <property type="match status" value="1"/>
</dbReference>
<keyword evidence="11" id="KW-1185">Reference proteome</keyword>
<keyword evidence="6 8" id="KW-1133">Transmembrane helix</keyword>
<evidence type="ECO:0000256" key="5">
    <source>
        <dbReference type="ARBA" id="ARBA00022692"/>
    </source>
</evidence>
<dbReference type="EMBL" id="MLJI01000003">
    <property type="protein sequence ID" value="ORM87733.1"/>
    <property type="molecule type" value="Genomic_DNA"/>
</dbReference>
<keyword evidence="7 8" id="KW-0472">Membrane</keyword>
<name>A0A1X1EFW5_PANCY</name>
<evidence type="ECO:0000256" key="2">
    <source>
        <dbReference type="ARBA" id="ARBA00022448"/>
    </source>
</evidence>
<keyword evidence="3" id="KW-1003">Cell membrane</keyword>
<protein>
    <submittedName>
        <fullName evidence="10">Sulfate ABC transporter permease</fullName>
    </submittedName>
</protein>
<proteinExistence type="inferred from homology"/>
<evidence type="ECO:0000256" key="3">
    <source>
        <dbReference type="ARBA" id="ARBA00022475"/>
    </source>
</evidence>
<evidence type="ECO:0000256" key="4">
    <source>
        <dbReference type="ARBA" id="ARBA00022519"/>
    </source>
</evidence>
<dbReference type="PANTHER" id="PTHR30183">
    <property type="entry name" value="MOLYBDENUM TRANSPORT SYSTEM PERMEASE PROTEIN MODB"/>
    <property type="match status" value="1"/>
</dbReference>
<keyword evidence="2 8" id="KW-0813">Transport</keyword>
<dbReference type="OrthoDB" id="9790211at2"/>
<accession>A0A1X1EFW5</accession>
<organism evidence="10 11">
    <name type="scientific">Pantoea cypripedii</name>
    <name type="common">Pectobacterium cypripedii</name>
    <name type="synonym">Erwinia cypripedii</name>
    <dbReference type="NCBI Taxonomy" id="55209"/>
    <lineage>
        <taxon>Bacteria</taxon>
        <taxon>Pseudomonadati</taxon>
        <taxon>Pseudomonadota</taxon>
        <taxon>Gammaproteobacteria</taxon>
        <taxon>Enterobacterales</taxon>
        <taxon>Erwiniaceae</taxon>
        <taxon>Pantoea</taxon>
    </lineage>
</organism>
<evidence type="ECO:0000256" key="8">
    <source>
        <dbReference type="RuleBase" id="RU363032"/>
    </source>
</evidence>
<feature type="transmembrane region" description="Helical" evidence="8">
    <location>
        <begin position="177"/>
        <end position="206"/>
    </location>
</feature>
<comment type="subcellular location">
    <subcellularLocation>
        <location evidence="1">Cell inner membrane</location>
        <topology evidence="1">Multi-pass membrane protein</topology>
    </subcellularLocation>
    <subcellularLocation>
        <location evidence="8">Cell membrane</location>
        <topology evidence="8">Multi-pass membrane protein</topology>
    </subcellularLocation>
</comment>
<dbReference type="RefSeq" id="WP_084880422.1">
    <property type="nucleotide sequence ID" value="NZ_JAGGMY010000004.1"/>
</dbReference>
<dbReference type="STRING" id="55209.HA50_27705"/>
<dbReference type="InterPro" id="IPR035906">
    <property type="entry name" value="MetI-like_sf"/>
</dbReference>
<dbReference type="GO" id="GO:0055085">
    <property type="term" value="P:transmembrane transport"/>
    <property type="evidence" value="ECO:0007669"/>
    <property type="project" value="InterPro"/>
</dbReference>
<evidence type="ECO:0000256" key="6">
    <source>
        <dbReference type="ARBA" id="ARBA00022989"/>
    </source>
</evidence>
<dbReference type="SUPFAM" id="SSF161098">
    <property type="entry name" value="MetI-like"/>
    <property type="match status" value="1"/>
</dbReference>
<feature type="domain" description="ABC transmembrane type-1" evidence="9">
    <location>
        <begin position="45"/>
        <end position="244"/>
    </location>
</feature>
<reference evidence="10 11" key="1">
    <citation type="journal article" date="2017" name="Antonie Van Leeuwenhoek">
        <title>Phylogenomic resolution of the bacterial genus Pantoea and its relationship with Erwinia and Tatumella.</title>
        <authorList>
            <person name="Palmer M."/>
            <person name="Steenkamp E.T."/>
            <person name="Coetzee M.P."/>
            <person name="Chan W.Y."/>
            <person name="van Zyl E."/>
            <person name="De Maayer P."/>
            <person name="Coutinho T.A."/>
            <person name="Blom J."/>
            <person name="Smits T.H."/>
            <person name="Duffy B."/>
            <person name="Venter S.N."/>
        </authorList>
    </citation>
    <scope>NUCLEOTIDE SEQUENCE [LARGE SCALE GENOMIC DNA]</scope>
    <source>
        <strain evidence="10 11">LMG 2657</strain>
    </source>
</reference>
<evidence type="ECO:0000259" key="9">
    <source>
        <dbReference type="PROSITE" id="PS50928"/>
    </source>
</evidence>
<evidence type="ECO:0000256" key="7">
    <source>
        <dbReference type="ARBA" id="ARBA00023136"/>
    </source>
</evidence>
<evidence type="ECO:0000256" key="1">
    <source>
        <dbReference type="ARBA" id="ARBA00004429"/>
    </source>
</evidence>
<dbReference type="PANTHER" id="PTHR30183:SF2">
    <property type="entry name" value="IRON UTILIZATION PROTEIN"/>
    <property type="match status" value="1"/>
</dbReference>
<comment type="caution">
    <text evidence="10">The sequence shown here is derived from an EMBL/GenBank/DDBJ whole genome shotgun (WGS) entry which is preliminary data.</text>
</comment>
<feature type="transmembrane region" description="Helical" evidence="8">
    <location>
        <begin position="125"/>
        <end position="144"/>
    </location>
</feature>
<dbReference type="CDD" id="cd06261">
    <property type="entry name" value="TM_PBP2"/>
    <property type="match status" value="1"/>
</dbReference>
<dbReference type="Proteomes" id="UP000193749">
    <property type="component" value="Unassembled WGS sequence"/>
</dbReference>
<feature type="transmembrane region" description="Helical" evidence="8">
    <location>
        <begin position="50"/>
        <end position="71"/>
    </location>
</feature>
<dbReference type="Gene3D" id="1.10.3720.10">
    <property type="entry name" value="MetI-like"/>
    <property type="match status" value="1"/>
</dbReference>
<evidence type="ECO:0000313" key="11">
    <source>
        <dbReference type="Proteomes" id="UP000193749"/>
    </source>
</evidence>
<dbReference type="InterPro" id="IPR000515">
    <property type="entry name" value="MetI-like"/>
</dbReference>
<feature type="transmembrane region" description="Helical" evidence="8">
    <location>
        <begin position="226"/>
        <end position="246"/>
    </location>
</feature>
<dbReference type="GO" id="GO:0005886">
    <property type="term" value="C:plasma membrane"/>
    <property type="evidence" value="ECO:0007669"/>
    <property type="project" value="UniProtKB-SubCell"/>
</dbReference>
<gene>
    <name evidence="10" type="ORF">HA50_27705</name>
</gene>
<evidence type="ECO:0000313" key="10">
    <source>
        <dbReference type="EMBL" id="ORM87733.1"/>
    </source>
</evidence>
<dbReference type="Pfam" id="PF00528">
    <property type="entry name" value="BPD_transp_1"/>
    <property type="match status" value="1"/>
</dbReference>
<feature type="transmembrane region" description="Helical" evidence="8">
    <location>
        <begin position="83"/>
        <end position="105"/>
    </location>
</feature>
<keyword evidence="5 8" id="KW-0812">Transmembrane</keyword>
<dbReference type="AlphaFoldDB" id="A0A1X1EFW5"/>
<sequence>MRKRQSTALWLSLPALLLLAVPFVTLIGVTHWQHLRLAWGDSHAIATSLALGGVALLLIFLSGLPVAWWLSQARGKTRLIVELLVLIPLLTPPLAMGILLVSAYGPYSVPGELLGRFGMTLVNNPAAFVLAQWYGALPYFVTAARSAFAGVPKEILEAGRTLGAPPWQRFWRLSVPLAAPGLASATALAWVRAMGEFGIVMIFAYFPQGMPVQLYNNLQNDGVDAVYVLLWLLLLFTLPVPLLCFVTSRRLQQGKVALV</sequence>